<dbReference type="CDD" id="cd00038">
    <property type="entry name" value="CAP_ED"/>
    <property type="match status" value="1"/>
</dbReference>
<reference evidence="2 3" key="1">
    <citation type="submission" date="2024-03" db="EMBL/GenBank/DDBJ databases">
        <title>Ignisphaera cupida sp. nov., a hyperthermophilic hydrolytic archaeon from a hot spring of Kamchatka, and proposal of Ignisphaeraceae fam. nov.</title>
        <authorList>
            <person name="Podosokorskaya O.A."/>
            <person name="Elcheninov A.G."/>
            <person name="Maltseva A.I."/>
            <person name="Zayulina K.S."/>
            <person name="Novikov A."/>
            <person name="Merkel A.Y."/>
        </authorList>
    </citation>
    <scope>NUCLEOTIDE SEQUENCE [LARGE SCALE GENOMIC DNA]</scope>
    <source>
        <strain evidence="2 3">38H-sp</strain>
    </source>
</reference>
<name>A0ABU9U9N2_9SPIR</name>
<accession>A0ABU9U9N2</accession>
<dbReference type="Pfam" id="PF00027">
    <property type="entry name" value="cNMP_binding"/>
    <property type="match status" value="1"/>
</dbReference>
<gene>
    <name evidence="2" type="ORF">WKV44_02295</name>
</gene>
<evidence type="ECO:0000313" key="3">
    <source>
        <dbReference type="Proteomes" id="UP001466331"/>
    </source>
</evidence>
<dbReference type="InterPro" id="IPR018488">
    <property type="entry name" value="cNMP-bd_CS"/>
</dbReference>
<dbReference type="InterPro" id="IPR036388">
    <property type="entry name" value="WH-like_DNA-bd_sf"/>
</dbReference>
<evidence type="ECO:0000259" key="1">
    <source>
        <dbReference type="PROSITE" id="PS50042"/>
    </source>
</evidence>
<organism evidence="2 3">
    <name type="scientific">Rarispira pelagica</name>
    <dbReference type="NCBI Taxonomy" id="3141764"/>
    <lineage>
        <taxon>Bacteria</taxon>
        <taxon>Pseudomonadati</taxon>
        <taxon>Spirochaetota</taxon>
        <taxon>Spirochaetia</taxon>
        <taxon>Winmispirales</taxon>
        <taxon>Winmispiraceae</taxon>
        <taxon>Rarispira</taxon>
    </lineage>
</organism>
<sequence>MSNPLLEKYGKIFPAGTIIFREGDSGDNMFIIQQGKVKISKNISGKEHTLAVLDKGDFFGEMAIVIRAPRSATAMAMTDVLVLSFTREGFQSMVEKNSKIALTIIDRLCRRLQQTNMQLQHLVKNNLKSLIMLDLYFAFKGSDGILKSIPYKSTVNEIALNKEVDTEEVVNIIKEFMEEGLFSIEGDELLLLDFKKLASIVDNQNIK</sequence>
<dbReference type="PROSITE" id="PS50042">
    <property type="entry name" value="CNMP_BINDING_3"/>
    <property type="match status" value="1"/>
</dbReference>
<dbReference type="Gene3D" id="2.60.120.10">
    <property type="entry name" value="Jelly Rolls"/>
    <property type="match status" value="1"/>
</dbReference>
<dbReference type="InterPro" id="IPR018490">
    <property type="entry name" value="cNMP-bd_dom_sf"/>
</dbReference>
<dbReference type="InterPro" id="IPR014710">
    <property type="entry name" value="RmlC-like_jellyroll"/>
</dbReference>
<keyword evidence="3" id="KW-1185">Reference proteome</keyword>
<dbReference type="InterPro" id="IPR050397">
    <property type="entry name" value="Env_Response_Regulators"/>
</dbReference>
<evidence type="ECO:0000313" key="2">
    <source>
        <dbReference type="EMBL" id="MEM5947364.1"/>
    </source>
</evidence>
<dbReference type="InterPro" id="IPR000595">
    <property type="entry name" value="cNMP-bd_dom"/>
</dbReference>
<dbReference type="PANTHER" id="PTHR24567:SF74">
    <property type="entry name" value="HTH-TYPE TRANSCRIPTIONAL REGULATOR ARCR"/>
    <property type="match status" value="1"/>
</dbReference>
<dbReference type="Gene3D" id="1.10.10.10">
    <property type="entry name" value="Winged helix-like DNA-binding domain superfamily/Winged helix DNA-binding domain"/>
    <property type="match status" value="1"/>
</dbReference>
<proteinExistence type="predicted"/>
<dbReference type="SUPFAM" id="SSF51206">
    <property type="entry name" value="cAMP-binding domain-like"/>
    <property type="match status" value="1"/>
</dbReference>
<dbReference type="EMBL" id="JBCHKQ010000001">
    <property type="protein sequence ID" value="MEM5947364.1"/>
    <property type="molecule type" value="Genomic_DNA"/>
</dbReference>
<dbReference type="PANTHER" id="PTHR24567">
    <property type="entry name" value="CRP FAMILY TRANSCRIPTIONAL REGULATORY PROTEIN"/>
    <property type="match status" value="1"/>
</dbReference>
<dbReference type="RefSeq" id="WP_420068813.1">
    <property type="nucleotide sequence ID" value="NZ_JBCHKQ010000001.1"/>
</dbReference>
<protein>
    <submittedName>
        <fullName evidence="2">Cyclic nucleotide-binding domain-containing protein</fullName>
    </submittedName>
</protein>
<dbReference type="Proteomes" id="UP001466331">
    <property type="component" value="Unassembled WGS sequence"/>
</dbReference>
<dbReference type="PRINTS" id="PR00103">
    <property type="entry name" value="CAMPKINASE"/>
</dbReference>
<dbReference type="PROSITE" id="PS00889">
    <property type="entry name" value="CNMP_BINDING_2"/>
    <property type="match status" value="1"/>
</dbReference>
<dbReference type="SMART" id="SM00100">
    <property type="entry name" value="cNMP"/>
    <property type="match status" value="1"/>
</dbReference>
<feature type="domain" description="Cyclic nucleotide-binding" evidence="1">
    <location>
        <begin position="1"/>
        <end position="111"/>
    </location>
</feature>
<comment type="caution">
    <text evidence="2">The sequence shown here is derived from an EMBL/GenBank/DDBJ whole genome shotgun (WGS) entry which is preliminary data.</text>
</comment>